<organism evidence="1">
    <name type="scientific">Burkholderia pseudomallei 1710a</name>
    <dbReference type="NCBI Taxonomy" id="320371"/>
    <lineage>
        <taxon>Bacteria</taxon>
        <taxon>Pseudomonadati</taxon>
        <taxon>Pseudomonadota</taxon>
        <taxon>Betaproteobacteria</taxon>
        <taxon>Burkholderiales</taxon>
        <taxon>Burkholderiaceae</taxon>
        <taxon>Burkholderia</taxon>
        <taxon>pseudomallei group</taxon>
    </lineage>
</organism>
<sequence length="42" mass="5051">MKPERVHRGHAFTQERKMKVKRVYSISNRSNTMHRSTICCMD</sequence>
<accession>A0A0E1VXL8</accession>
<dbReference type="Proteomes" id="UP000001812">
    <property type="component" value="Chromosome II"/>
</dbReference>
<dbReference type="EMBL" id="CM000833">
    <property type="protein sequence ID" value="EET05700.1"/>
    <property type="molecule type" value="Genomic_DNA"/>
</dbReference>
<evidence type="ECO:0000313" key="1">
    <source>
        <dbReference type="EMBL" id="EET05700.1"/>
    </source>
</evidence>
<protein>
    <submittedName>
        <fullName evidence="1">Uncharacterized protein</fullName>
    </submittedName>
</protein>
<name>A0A0E1VXL8_BURPE</name>
<dbReference type="AlphaFoldDB" id="A0A0E1VXL8"/>
<gene>
    <name evidence="1" type="ORF">BURPS1710A_A0338</name>
</gene>
<proteinExistence type="predicted"/>
<dbReference type="HOGENOM" id="CLU_3248456_0_0_4"/>
<reference evidence="1" key="1">
    <citation type="submission" date="2009-05" db="EMBL/GenBank/DDBJ databases">
        <authorList>
            <person name="Harkins D.M."/>
            <person name="DeShazer D."/>
            <person name="Woods D.E."/>
            <person name="Brinkac L.M."/>
            <person name="Brown K.A."/>
            <person name="Hung G.C."/>
            <person name="Tuanyok A."/>
            <person name="Zhang B."/>
            <person name="Nierman W.C."/>
        </authorList>
    </citation>
    <scope>NUCLEOTIDE SEQUENCE [LARGE SCALE GENOMIC DNA]</scope>
    <source>
        <strain evidence="1">1710a</strain>
    </source>
</reference>